<evidence type="ECO:0000313" key="2">
    <source>
        <dbReference type="Proteomes" id="UP001497700"/>
    </source>
</evidence>
<reference evidence="1 2" key="1">
    <citation type="journal article" date="2022" name="New Phytol.">
        <title>Ecological generalism drives hyperdiversity of secondary metabolite gene clusters in xylarialean endophytes.</title>
        <authorList>
            <person name="Franco M.E.E."/>
            <person name="Wisecaver J.H."/>
            <person name="Arnold A.E."/>
            <person name="Ju Y.M."/>
            <person name="Slot J.C."/>
            <person name="Ahrendt S."/>
            <person name="Moore L.P."/>
            <person name="Eastman K.E."/>
            <person name="Scott K."/>
            <person name="Konkel Z."/>
            <person name="Mondo S.J."/>
            <person name="Kuo A."/>
            <person name="Hayes R.D."/>
            <person name="Haridas S."/>
            <person name="Andreopoulos B."/>
            <person name="Riley R."/>
            <person name="LaButti K."/>
            <person name="Pangilinan J."/>
            <person name="Lipzen A."/>
            <person name="Amirebrahimi M."/>
            <person name="Yan J."/>
            <person name="Adam C."/>
            <person name="Keymanesh K."/>
            <person name="Ng V."/>
            <person name="Louie K."/>
            <person name="Northen T."/>
            <person name="Drula E."/>
            <person name="Henrissat B."/>
            <person name="Hsieh H.M."/>
            <person name="Youens-Clark K."/>
            <person name="Lutzoni F."/>
            <person name="Miadlikowska J."/>
            <person name="Eastwood D.C."/>
            <person name="Hamelin R.C."/>
            <person name="Grigoriev I.V."/>
            <person name="U'Ren J.M."/>
        </authorList>
    </citation>
    <scope>NUCLEOTIDE SEQUENCE [LARGE SCALE GENOMIC DNA]</scope>
    <source>
        <strain evidence="1 2">CBS 119005</strain>
    </source>
</reference>
<keyword evidence="2" id="KW-1185">Reference proteome</keyword>
<protein>
    <submittedName>
        <fullName evidence="1">Uncharacterized protein</fullName>
    </submittedName>
</protein>
<proteinExistence type="predicted"/>
<accession>A0ACB9YK77</accession>
<dbReference type="EMBL" id="MU393615">
    <property type="protein sequence ID" value="KAI4859748.1"/>
    <property type="molecule type" value="Genomic_DNA"/>
</dbReference>
<gene>
    <name evidence="1" type="ORF">F4820DRAFT_453581</name>
</gene>
<dbReference type="Proteomes" id="UP001497700">
    <property type="component" value="Unassembled WGS sequence"/>
</dbReference>
<comment type="caution">
    <text evidence="1">The sequence shown here is derived from an EMBL/GenBank/DDBJ whole genome shotgun (WGS) entry which is preliminary data.</text>
</comment>
<organism evidence="1 2">
    <name type="scientific">Hypoxylon rubiginosum</name>
    <dbReference type="NCBI Taxonomy" id="110542"/>
    <lineage>
        <taxon>Eukaryota</taxon>
        <taxon>Fungi</taxon>
        <taxon>Dikarya</taxon>
        <taxon>Ascomycota</taxon>
        <taxon>Pezizomycotina</taxon>
        <taxon>Sordariomycetes</taxon>
        <taxon>Xylariomycetidae</taxon>
        <taxon>Xylariales</taxon>
        <taxon>Hypoxylaceae</taxon>
        <taxon>Hypoxylon</taxon>
    </lineage>
</organism>
<sequence length="139" mass="15731">MPYHHDEPDKLYEIELDEAQISMNADDEGSLNNEKIVPTLPSISRKEFGYEPFDVVAWAFTQPAVGAKTNGFVMFRICLHEQVQKLTNASVDGYILAGRIAQGQEECAMLSEFEKAEIEQHVARKNTPKMRRPDTSSEL</sequence>
<evidence type="ECO:0000313" key="1">
    <source>
        <dbReference type="EMBL" id="KAI4859748.1"/>
    </source>
</evidence>
<name>A0ACB9YK77_9PEZI</name>